<comment type="caution">
    <text evidence="1">The sequence shown here is derived from an EMBL/GenBank/DDBJ whole genome shotgun (WGS) entry which is preliminary data.</text>
</comment>
<proteinExistence type="predicted"/>
<organism evidence="1 2">
    <name type="scientific">Persea americana</name>
    <name type="common">Avocado</name>
    <dbReference type="NCBI Taxonomy" id="3435"/>
    <lineage>
        <taxon>Eukaryota</taxon>
        <taxon>Viridiplantae</taxon>
        <taxon>Streptophyta</taxon>
        <taxon>Embryophyta</taxon>
        <taxon>Tracheophyta</taxon>
        <taxon>Spermatophyta</taxon>
        <taxon>Magnoliopsida</taxon>
        <taxon>Magnoliidae</taxon>
        <taxon>Laurales</taxon>
        <taxon>Lauraceae</taxon>
        <taxon>Persea</taxon>
    </lineage>
</organism>
<dbReference type="Proteomes" id="UP001234297">
    <property type="component" value="Chromosome 3"/>
</dbReference>
<gene>
    <name evidence="1" type="ORF">MRB53_012561</name>
</gene>
<reference evidence="1 2" key="1">
    <citation type="journal article" date="2022" name="Hortic Res">
        <title>A haplotype resolved chromosomal level avocado genome allows analysis of novel avocado genes.</title>
        <authorList>
            <person name="Nath O."/>
            <person name="Fletcher S.J."/>
            <person name="Hayward A."/>
            <person name="Shaw L.M."/>
            <person name="Masouleh A.K."/>
            <person name="Furtado A."/>
            <person name="Henry R.J."/>
            <person name="Mitter N."/>
        </authorList>
    </citation>
    <scope>NUCLEOTIDE SEQUENCE [LARGE SCALE GENOMIC DNA]</scope>
    <source>
        <strain evidence="2">cv. Hass</strain>
    </source>
</reference>
<evidence type="ECO:0000313" key="1">
    <source>
        <dbReference type="EMBL" id="KAJ8638294.1"/>
    </source>
</evidence>
<accession>A0ACC2LZ39</accession>
<protein>
    <submittedName>
        <fullName evidence="1">Uncharacterized protein</fullName>
    </submittedName>
</protein>
<dbReference type="EMBL" id="CM056811">
    <property type="protein sequence ID" value="KAJ8638294.1"/>
    <property type="molecule type" value="Genomic_DNA"/>
</dbReference>
<keyword evidence="2" id="KW-1185">Reference proteome</keyword>
<name>A0ACC2LZ39_PERAE</name>
<sequence>MFKERIEGPFYQSWFLKLYSKLDFEFGNKGLWGYMAFFVAILEGLALCTSTVWALHERRFSSFYNIVSSAVRSFIRLLISSSPMYRI</sequence>
<evidence type="ECO:0000313" key="2">
    <source>
        <dbReference type="Proteomes" id="UP001234297"/>
    </source>
</evidence>